<organism evidence="1 2">
    <name type="scientific">Chara braunii</name>
    <name type="common">Braun's stonewort</name>
    <dbReference type="NCBI Taxonomy" id="69332"/>
    <lineage>
        <taxon>Eukaryota</taxon>
        <taxon>Viridiplantae</taxon>
        <taxon>Streptophyta</taxon>
        <taxon>Charophyceae</taxon>
        <taxon>Charales</taxon>
        <taxon>Characeae</taxon>
        <taxon>Chara</taxon>
    </lineage>
</organism>
<sequence>MGTTYVRLTAPGSFCEQGVVCISPHGSDILRVFNLSDQGMERLSSAITSTWSRGIKSGAWQADKLYEFRFHGNPWPGAGAEAIQSRRLMVGIFRCMLGMGYGLALSPNVSKRQGAKDAWVFLQRFDSWRCSDPRDIFAISFNRANRIRIIDAKDEITALITHVAGRYWRKGTAKIGSYEGVPEIELAGSPWDANGKDSTANRVLVAQLVAGLAGAGYTVYASLASERGNGCRPDSWVVVKNPPTLTGNT</sequence>
<keyword evidence="2" id="KW-1185">Reference proteome</keyword>
<evidence type="ECO:0000313" key="1">
    <source>
        <dbReference type="EMBL" id="GBG79243.1"/>
    </source>
</evidence>
<protein>
    <submittedName>
        <fullName evidence="1">Uncharacterized protein</fullName>
    </submittedName>
</protein>
<comment type="caution">
    <text evidence="1">The sequence shown here is derived from an EMBL/GenBank/DDBJ whole genome shotgun (WGS) entry which is preliminary data.</text>
</comment>
<dbReference type="Proteomes" id="UP000265515">
    <property type="component" value="Unassembled WGS sequence"/>
</dbReference>
<dbReference type="Gramene" id="GBG79243">
    <property type="protein sequence ID" value="GBG79243"/>
    <property type="gene ID" value="CBR_g29294"/>
</dbReference>
<dbReference type="EMBL" id="BFEA01000314">
    <property type="protein sequence ID" value="GBG79243.1"/>
    <property type="molecule type" value="Genomic_DNA"/>
</dbReference>
<accession>A0A388LAN7</accession>
<reference evidence="1 2" key="1">
    <citation type="journal article" date="2018" name="Cell">
        <title>The Chara Genome: Secondary Complexity and Implications for Plant Terrestrialization.</title>
        <authorList>
            <person name="Nishiyama T."/>
            <person name="Sakayama H."/>
            <person name="Vries J.D."/>
            <person name="Buschmann H."/>
            <person name="Saint-Marcoux D."/>
            <person name="Ullrich K.K."/>
            <person name="Haas F.B."/>
            <person name="Vanderstraeten L."/>
            <person name="Becker D."/>
            <person name="Lang D."/>
            <person name="Vosolsobe S."/>
            <person name="Rombauts S."/>
            <person name="Wilhelmsson P.K.I."/>
            <person name="Janitza P."/>
            <person name="Kern R."/>
            <person name="Heyl A."/>
            <person name="Rumpler F."/>
            <person name="Villalobos L.I.A.C."/>
            <person name="Clay J.M."/>
            <person name="Skokan R."/>
            <person name="Toyoda A."/>
            <person name="Suzuki Y."/>
            <person name="Kagoshima H."/>
            <person name="Schijlen E."/>
            <person name="Tajeshwar N."/>
            <person name="Catarino B."/>
            <person name="Hetherington A.J."/>
            <person name="Saltykova A."/>
            <person name="Bonnot C."/>
            <person name="Breuninger H."/>
            <person name="Symeonidi A."/>
            <person name="Radhakrishnan G.V."/>
            <person name="Van Nieuwerburgh F."/>
            <person name="Deforce D."/>
            <person name="Chang C."/>
            <person name="Karol K.G."/>
            <person name="Hedrich R."/>
            <person name="Ulvskov P."/>
            <person name="Glockner G."/>
            <person name="Delwiche C.F."/>
            <person name="Petrasek J."/>
            <person name="Van de Peer Y."/>
            <person name="Friml J."/>
            <person name="Beilby M."/>
            <person name="Dolan L."/>
            <person name="Kohara Y."/>
            <person name="Sugano S."/>
            <person name="Fujiyama A."/>
            <person name="Delaux P.-M."/>
            <person name="Quint M."/>
            <person name="TheiBen G."/>
            <person name="Hagemann M."/>
            <person name="Harholt J."/>
            <person name="Dunand C."/>
            <person name="Zachgo S."/>
            <person name="Langdale J."/>
            <person name="Maumus F."/>
            <person name="Straeten D.V.D."/>
            <person name="Gould S.B."/>
            <person name="Rensing S.A."/>
        </authorList>
    </citation>
    <scope>NUCLEOTIDE SEQUENCE [LARGE SCALE GENOMIC DNA]</scope>
    <source>
        <strain evidence="1 2">S276</strain>
    </source>
</reference>
<name>A0A388LAN7_CHABU</name>
<evidence type="ECO:0000313" key="2">
    <source>
        <dbReference type="Proteomes" id="UP000265515"/>
    </source>
</evidence>
<dbReference type="STRING" id="69332.A0A388LAN7"/>
<dbReference type="OrthoDB" id="58379at2759"/>
<proteinExistence type="predicted"/>
<gene>
    <name evidence="1" type="ORF">CBR_g29294</name>
</gene>
<dbReference type="AlphaFoldDB" id="A0A388LAN7"/>
<dbReference type="PANTHER" id="PTHR38696:SF1">
    <property type="entry name" value="MEDIATOR OF RNA POLYMERASE II TRANSCRIPTION SUBUNIT 13"/>
    <property type="match status" value="1"/>
</dbReference>
<dbReference type="PANTHER" id="PTHR38696">
    <property type="entry name" value="MEDIATOR OF RNA POLYMERASE II TRANSCRIPTION SUBUNIT 13"/>
    <property type="match status" value="1"/>
</dbReference>